<evidence type="ECO:0000313" key="2">
    <source>
        <dbReference type="EMBL" id="AWK14628.1"/>
    </source>
</evidence>
<dbReference type="AlphaFoldDB" id="A0A2U8I660"/>
<protein>
    <recommendedName>
        <fullName evidence="4">Flagellar hook-associated protein</fullName>
    </recommendedName>
</protein>
<evidence type="ECO:0000256" key="1">
    <source>
        <dbReference type="SAM" id="Coils"/>
    </source>
</evidence>
<organism evidence="2 3">
    <name type="scientific">Candidatus Fukatsuia symbiotica</name>
    <dbReference type="NCBI Taxonomy" id="1878942"/>
    <lineage>
        <taxon>Bacteria</taxon>
        <taxon>Pseudomonadati</taxon>
        <taxon>Pseudomonadota</taxon>
        <taxon>Gammaproteobacteria</taxon>
        <taxon>Enterobacterales</taxon>
        <taxon>Yersiniaceae</taxon>
        <taxon>Candidatus Fukatsuia</taxon>
    </lineage>
</organism>
<gene>
    <name evidence="2" type="ORF">CCS41_09310</name>
</gene>
<accession>A0A2U8I660</accession>
<dbReference type="Proteomes" id="UP000261875">
    <property type="component" value="Chromosome"/>
</dbReference>
<dbReference type="EMBL" id="CP021659">
    <property type="protein sequence ID" value="AWK14628.1"/>
    <property type="molecule type" value="Genomic_DNA"/>
</dbReference>
<dbReference type="RefSeq" id="WP_072551051.1">
    <property type="nucleotide sequence ID" value="NZ_CP021659.1"/>
</dbReference>
<sequence length="341" mass="38412">MSVKFHTNKISTSKTDTVTLTQQSGIETLRRTQTQKSNRSTATFPDQPLISSCPLRYNVQLNQQLTSVQQAYRYLMNVERQLSHYYHAQEQEKSSPLIQQQANKLLSLLHQRSELSGGTVDRQLQVELTRRPKVDFTSNDLDNLLQQSTGETLLFSVSGTKNKMTAVKFAEQSTLKQRLLQLNKGLGRFGIHGQLRHDQTVFSVDESQRSLLNNHFSARGEGHGYPKEQFTQIKLQLESAAEQHIQQIVANPATAKNHLDEIQNLLDKITQQLRQLSTNKEKVHSRISGMSTFSQPGSALLAAQILTEKLSHADNNYSTLSQAISGQDNVHSATVKNLLCY</sequence>
<dbReference type="KEGG" id="fsm:CCS41_09310"/>
<feature type="coiled-coil region" evidence="1">
    <location>
        <begin position="255"/>
        <end position="286"/>
    </location>
</feature>
<reference evidence="2 3" key="1">
    <citation type="submission" date="2017-05" db="EMBL/GenBank/DDBJ databases">
        <title>Genome sequence of Candidatus Fukatsuia symbiotica and Candidatus Hamiltonella defensa from Acyrthosiphon pisum strain 5D.</title>
        <authorList>
            <person name="Patel V.A."/>
            <person name="Chevignon G."/>
            <person name="Russell J.A."/>
            <person name="Oliver K.M."/>
        </authorList>
    </citation>
    <scope>NUCLEOTIDE SEQUENCE [LARGE SCALE GENOMIC DNA]</scope>
    <source>
        <strain evidence="2 3">5D</strain>
    </source>
</reference>
<keyword evidence="1" id="KW-0175">Coiled coil</keyword>
<evidence type="ECO:0008006" key="4">
    <source>
        <dbReference type="Google" id="ProtNLM"/>
    </source>
</evidence>
<proteinExistence type="predicted"/>
<dbReference type="OrthoDB" id="6555157at2"/>
<evidence type="ECO:0000313" key="3">
    <source>
        <dbReference type="Proteomes" id="UP000261875"/>
    </source>
</evidence>
<keyword evidence="3" id="KW-1185">Reference proteome</keyword>
<name>A0A2U8I660_9GAMM</name>